<keyword evidence="3" id="KW-1185">Reference proteome</keyword>
<evidence type="ECO:0000313" key="2">
    <source>
        <dbReference type="EMBL" id="TWT56591.1"/>
    </source>
</evidence>
<evidence type="ECO:0000313" key="3">
    <source>
        <dbReference type="Proteomes" id="UP000318053"/>
    </source>
</evidence>
<dbReference type="AlphaFoldDB" id="A0A5C5X2V2"/>
<dbReference type="RefSeq" id="WP_146392992.1">
    <property type="nucleotide sequence ID" value="NZ_SJPK01000012.1"/>
</dbReference>
<comment type="caution">
    <text evidence="2">The sequence shown here is derived from an EMBL/GenBank/DDBJ whole genome shotgun (WGS) entry which is preliminary data.</text>
</comment>
<protein>
    <recommendedName>
        <fullName evidence="4">Apea-like HEPN domain-containing protein</fullName>
    </recommendedName>
</protein>
<feature type="compositionally biased region" description="Polar residues" evidence="1">
    <location>
        <begin position="457"/>
        <end position="466"/>
    </location>
</feature>
<dbReference type="Proteomes" id="UP000318053">
    <property type="component" value="Unassembled WGS sequence"/>
</dbReference>
<evidence type="ECO:0008006" key="4">
    <source>
        <dbReference type="Google" id="ProtNLM"/>
    </source>
</evidence>
<reference evidence="2 3" key="1">
    <citation type="submission" date="2019-02" db="EMBL/GenBank/DDBJ databases">
        <title>Deep-cultivation of Planctomycetes and their phenomic and genomic characterization uncovers novel biology.</title>
        <authorList>
            <person name="Wiegand S."/>
            <person name="Jogler M."/>
            <person name="Boedeker C."/>
            <person name="Pinto D."/>
            <person name="Vollmers J."/>
            <person name="Rivas-Marin E."/>
            <person name="Kohn T."/>
            <person name="Peeters S.H."/>
            <person name="Heuer A."/>
            <person name="Rast P."/>
            <person name="Oberbeckmann S."/>
            <person name="Bunk B."/>
            <person name="Jeske O."/>
            <person name="Meyerdierks A."/>
            <person name="Storesund J.E."/>
            <person name="Kallscheuer N."/>
            <person name="Luecker S."/>
            <person name="Lage O.M."/>
            <person name="Pohl T."/>
            <person name="Merkel B.J."/>
            <person name="Hornburger P."/>
            <person name="Mueller R.-W."/>
            <person name="Bruemmer F."/>
            <person name="Labrenz M."/>
            <person name="Spormann A.M."/>
            <person name="Op Den Camp H."/>
            <person name="Overmann J."/>
            <person name="Amann R."/>
            <person name="Jetten M.S.M."/>
            <person name="Mascher T."/>
            <person name="Medema M.H."/>
            <person name="Devos D.P."/>
            <person name="Kaster A.-K."/>
            <person name="Ovreas L."/>
            <person name="Rohde M."/>
            <person name="Galperin M.Y."/>
            <person name="Jogler C."/>
        </authorList>
    </citation>
    <scope>NUCLEOTIDE SEQUENCE [LARGE SCALE GENOMIC DNA]</scope>
    <source>
        <strain evidence="2 3">CA85</strain>
    </source>
</reference>
<feature type="region of interest" description="Disordered" evidence="1">
    <location>
        <begin position="430"/>
        <end position="466"/>
    </location>
</feature>
<sequence length="466" mass="53652">MSETRSNRSGRHEKHLELAAELIRKNRRPSDGTTTSIAFSSTEPYFQDVCELLSHSYRFHHDVSAHNCHNIIQSSLFEIAKESDSNKITPKSIDHCIAANERKYRRTRRTPHFLFTQISIDIGTKLPQRVKVADGTVCFSEIRQKHAPTSEHYSRQLKSLGIHQDQPEWYYATIRVDARDSAEAASKAFRSINLLRSIWNFSAQAGLQSRHSSPTPTPINPIRLGPLQTSHAEASGPVIQNWWYQNPFVAMDYPGRPSYYTDDEVVFYRQQEKWLLRNLTKCSYADIIETNLINYTIALDSSHHLEIYPNLWAVLESLSGCGTDGQMNYDRLIKRTVNAFAHPNEKKTILAHLRILRNQMIHDLRGATTPQSMFMLLRCVHGLLFFCLRTCTQFKNVSELHTFLDLPSDGDRLKTDIRLRKMKLKQLSADRQNSDAVVEHEHKSRGPEHIRIERATDSGNVEQTKE</sequence>
<accession>A0A5C5X2V2</accession>
<proteinExistence type="predicted"/>
<gene>
    <name evidence="2" type="ORF">CA85_41250</name>
</gene>
<name>A0A5C5X2V2_9BACT</name>
<organism evidence="2 3">
    <name type="scientific">Allorhodopirellula solitaria</name>
    <dbReference type="NCBI Taxonomy" id="2527987"/>
    <lineage>
        <taxon>Bacteria</taxon>
        <taxon>Pseudomonadati</taxon>
        <taxon>Planctomycetota</taxon>
        <taxon>Planctomycetia</taxon>
        <taxon>Pirellulales</taxon>
        <taxon>Pirellulaceae</taxon>
        <taxon>Allorhodopirellula</taxon>
    </lineage>
</organism>
<evidence type="ECO:0000256" key="1">
    <source>
        <dbReference type="SAM" id="MobiDB-lite"/>
    </source>
</evidence>
<dbReference type="OrthoDB" id="1491948at2"/>
<dbReference type="EMBL" id="SJPK01000012">
    <property type="protein sequence ID" value="TWT56591.1"/>
    <property type="molecule type" value="Genomic_DNA"/>
</dbReference>
<feature type="compositionally biased region" description="Basic and acidic residues" evidence="1">
    <location>
        <begin position="437"/>
        <end position="456"/>
    </location>
</feature>